<evidence type="ECO:0000256" key="9">
    <source>
        <dbReference type="PIRNR" id="PIRNR000804"/>
    </source>
</evidence>
<dbReference type="GO" id="GO:0003677">
    <property type="term" value="F:DNA binding"/>
    <property type="evidence" value="ECO:0007669"/>
    <property type="project" value="UniProtKB-UniRule"/>
</dbReference>
<feature type="domain" description="DNA polymerase III beta sliding clamp C-terminal" evidence="12">
    <location>
        <begin position="251"/>
        <end position="372"/>
    </location>
</feature>
<evidence type="ECO:0000256" key="6">
    <source>
        <dbReference type="ARBA" id="ARBA00022705"/>
    </source>
</evidence>
<dbReference type="SMART" id="SM00480">
    <property type="entry name" value="POL3Bc"/>
    <property type="match status" value="1"/>
</dbReference>
<gene>
    <name evidence="13" type="ORF">UT67_C0006G0005</name>
</gene>
<dbReference type="InterPro" id="IPR001001">
    <property type="entry name" value="DNA_polIII_beta"/>
</dbReference>
<reference evidence="13 14" key="1">
    <citation type="journal article" date="2015" name="Nature">
        <title>rRNA introns, odd ribosomes, and small enigmatic genomes across a large radiation of phyla.</title>
        <authorList>
            <person name="Brown C.T."/>
            <person name="Hug L.A."/>
            <person name="Thomas B.C."/>
            <person name="Sharon I."/>
            <person name="Castelle C.J."/>
            <person name="Singh A."/>
            <person name="Wilkins M.J."/>
            <person name="Williams K.H."/>
            <person name="Banfield J.F."/>
        </authorList>
    </citation>
    <scope>NUCLEOTIDE SEQUENCE [LARGE SCALE GENOMIC DNA]</scope>
</reference>
<comment type="similarity">
    <text evidence="2 9">Belongs to the beta sliding clamp family.</text>
</comment>
<keyword evidence="4 9" id="KW-0808">Transferase</keyword>
<protein>
    <recommendedName>
        <fullName evidence="9">Beta sliding clamp</fullName>
    </recommendedName>
</protein>
<dbReference type="GO" id="GO:0003887">
    <property type="term" value="F:DNA-directed DNA polymerase activity"/>
    <property type="evidence" value="ECO:0007669"/>
    <property type="project" value="UniProtKB-UniRule"/>
</dbReference>
<dbReference type="PANTHER" id="PTHR30478:SF0">
    <property type="entry name" value="BETA SLIDING CLAMP"/>
    <property type="match status" value="1"/>
</dbReference>
<evidence type="ECO:0000259" key="12">
    <source>
        <dbReference type="Pfam" id="PF02768"/>
    </source>
</evidence>
<keyword evidence="3 9" id="KW-0963">Cytoplasm</keyword>
<evidence type="ECO:0000256" key="2">
    <source>
        <dbReference type="ARBA" id="ARBA00010752"/>
    </source>
</evidence>
<comment type="caution">
    <text evidence="13">The sequence shown here is derived from an EMBL/GenBank/DDBJ whole genome shotgun (WGS) entry which is preliminary data.</text>
</comment>
<dbReference type="CDD" id="cd00140">
    <property type="entry name" value="beta_clamp"/>
    <property type="match status" value="1"/>
</dbReference>
<dbReference type="InterPro" id="IPR022634">
    <property type="entry name" value="DNA_polIII_beta_N"/>
</dbReference>
<evidence type="ECO:0000259" key="10">
    <source>
        <dbReference type="Pfam" id="PF00712"/>
    </source>
</evidence>
<comment type="function">
    <text evidence="9">Confers DNA tethering and processivity to DNA polymerases and other proteins. Acts as a clamp, forming a ring around DNA (a reaction catalyzed by the clamp-loading complex) which diffuses in an ATP-independent manner freely and bidirectionally along dsDNA. Initially characterized for its ability to contact the catalytic subunit of DNA polymerase III (Pol III), a complex, multichain enzyme responsible for most of the replicative synthesis in bacteria; Pol III exhibits 3'-5' exonuclease proofreading activity. The beta chain is required for initiation of replication as well as for processivity of DNA replication.</text>
</comment>
<dbReference type="SUPFAM" id="SSF55979">
    <property type="entry name" value="DNA clamp"/>
    <property type="match status" value="3"/>
</dbReference>
<evidence type="ECO:0000256" key="1">
    <source>
        <dbReference type="ARBA" id="ARBA00004496"/>
    </source>
</evidence>
<evidence type="ECO:0000256" key="7">
    <source>
        <dbReference type="ARBA" id="ARBA00022932"/>
    </source>
</evidence>
<evidence type="ECO:0000259" key="11">
    <source>
        <dbReference type="Pfam" id="PF02767"/>
    </source>
</evidence>
<comment type="subunit">
    <text evidence="9">Forms a ring-shaped head-to-tail homodimer around DNA.</text>
</comment>
<evidence type="ECO:0000313" key="14">
    <source>
        <dbReference type="Proteomes" id="UP000034855"/>
    </source>
</evidence>
<evidence type="ECO:0000256" key="3">
    <source>
        <dbReference type="ARBA" id="ARBA00022490"/>
    </source>
</evidence>
<feature type="domain" description="DNA polymerase III beta sliding clamp N-terminal" evidence="10">
    <location>
        <begin position="1"/>
        <end position="118"/>
    </location>
</feature>
<dbReference type="GO" id="GO:0005737">
    <property type="term" value="C:cytoplasm"/>
    <property type="evidence" value="ECO:0007669"/>
    <property type="project" value="UniProtKB-SubCell"/>
</dbReference>
<sequence length="373" mass="40970">MKFFCTRENLSKALSLVSNVAGKSINLPILSNVLIRASEQKVEFVATNLELAIVSNLRAKVEEPGTFTVPARTLNDFVNLLSDEKVELTLKDNELEVVSGKSSTKIKGTPADEFPVVPTPGEGKGYLVDSEAFKHGLGQVFQAAAKNEIRPELAGVLFVFNDEPNTLTMAATDSYRLAEKKIKLLQGEEKARIIIPARTAQEIGHILSLSKGIENEKNVRLLITDNQIVLRCNEVELVSRLVEGQYPDYTQIIPKEFKTVAEFSTNQITKEIKAASIFTTTGVNAVNFDFDTAAGAILISSTSTQTGEHKSEVTADIKGDKNNILLNHRYVLEGLANIDTENSLLKVISAESPCVFAPKDDQNFVYIVMPIRQ</sequence>
<organism evidence="13 14">
    <name type="scientific">Candidatus Magasanikbacteria bacterium GW2011_GWA2_40_10</name>
    <dbReference type="NCBI Taxonomy" id="1619037"/>
    <lineage>
        <taxon>Bacteria</taxon>
        <taxon>Candidatus Magasanikiibacteriota</taxon>
    </lineage>
</organism>
<dbReference type="Pfam" id="PF00712">
    <property type="entry name" value="DNA_pol3_beta"/>
    <property type="match status" value="1"/>
</dbReference>
<evidence type="ECO:0000256" key="8">
    <source>
        <dbReference type="ARBA" id="ARBA00023125"/>
    </source>
</evidence>
<keyword evidence="7 9" id="KW-0239">DNA-directed DNA polymerase</keyword>
<feature type="domain" description="DNA polymerase III beta sliding clamp central" evidence="11">
    <location>
        <begin position="128"/>
        <end position="248"/>
    </location>
</feature>
<dbReference type="InterPro" id="IPR022637">
    <property type="entry name" value="DNA_polIII_beta_cen"/>
</dbReference>
<keyword evidence="5 9" id="KW-0548">Nucleotidyltransferase</keyword>
<keyword evidence="8" id="KW-0238">DNA-binding</keyword>
<dbReference type="Gene3D" id="3.70.10.10">
    <property type="match status" value="1"/>
</dbReference>
<dbReference type="InterPro" id="IPR022635">
    <property type="entry name" value="DNA_polIII_beta_C"/>
</dbReference>
<evidence type="ECO:0000256" key="5">
    <source>
        <dbReference type="ARBA" id="ARBA00022695"/>
    </source>
</evidence>
<dbReference type="EMBL" id="LBXR01000006">
    <property type="protein sequence ID" value="KKR34826.1"/>
    <property type="molecule type" value="Genomic_DNA"/>
</dbReference>
<dbReference type="AlphaFoldDB" id="A0A0G0QBW1"/>
<keyword evidence="6 9" id="KW-0235">DNA replication</keyword>
<dbReference type="GO" id="GO:0008408">
    <property type="term" value="F:3'-5' exonuclease activity"/>
    <property type="evidence" value="ECO:0007669"/>
    <property type="project" value="InterPro"/>
</dbReference>
<accession>A0A0G0QBW1</accession>
<dbReference type="GO" id="GO:0006271">
    <property type="term" value="P:DNA strand elongation involved in DNA replication"/>
    <property type="evidence" value="ECO:0007669"/>
    <property type="project" value="TreeGrafter"/>
</dbReference>
<proteinExistence type="inferred from homology"/>
<dbReference type="NCBIfam" id="TIGR00663">
    <property type="entry name" value="dnan"/>
    <property type="match status" value="1"/>
</dbReference>
<dbReference type="Gene3D" id="3.10.150.10">
    <property type="entry name" value="DNA Polymerase III, subunit A, domain 2"/>
    <property type="match status" value="1"/>
</dbReference>
<dbReference type="PANTHER" id="PTHR30478">
    <property type="entry name" value="DNA POLYMERASE III SUBUNIT BETA"/>
    <property type="match status" value="1"/>
</dbReference>
<dbReference type="PATRIC" id="fig|1619037.3.peg.186"/>
<dbReference type="PIRSF" id="PIRSF000804">
    <property type="entry name" value="DNA_pol_III_b"/>
    <property type="match status" value="1"/>
</dbReference>
<dbReference type="STRING" id="1619037.UT67_C0006G0005"/>
<dbReference type="GO" id="GO:0009360">
    <property type="term" value="C:DNA polymerase III complex"/>
    <property type="evidence" value="ECO:0007669"/>
    <property type="project" value="InterPro"/>
</dbReference>
<dbReference type="InterPro" id="IPR046938">
    <property type="entry name" value="DNA_clamp_sf"/>
</dbReference>
<dbReference type="Pfam" id="PF02768">
    <property type="entry name" value="DNA_pol3_beta_3"/>
    <property type="match status" value="1"/>
</dbReference>
<evidence type="ECO:0000313" key="13">
    <source>
        <dbReference type="EMBL" id="KKR34826.1"/>
    </source>
</evidence>
<name>A0A0G0QBW1_9BACT</name>
<comment type="subcellular location">
    <subcellularLocation>
        <location evidence="1 9">Cytoplasm</location>
    </subcellularLocation>
</comment>
<evidence type="ECO:0000256" key="4">
    <source>
        <dbReference type="ARBA" id="ARBA00022679"/>
    </source>
</evidence>
<dbReference type="Proteomes" id="UP000034855">
    <property type="component" value="Unassembled WGS sequence"/>
</dbReference>
<dbReference type="Pfam" id="PF02767">
    <property type="entry name" value="DNA_pol3_beta_2"/>
    <property type="match status" value="1"/>
</dbReference>